<dbReference type="Pfam" id="PF14223">
    <property type="entry name" value="Retrotran_gag_2"/>
    <property type="match status" value="1"/>
</dbReference>
<evidence type="ECO:0000313" key="2">
    <source>
        <dbReference type="Proteomes" id="UP000288805"/>
    </source>
</evidence>
<organism evidence="1 2">
    <name type="scientific">Vitis vinifera</name>
    <name type="common">Grape</name>
    <dbReference type="NCBI Taxonomy" id="29760"/>
    <lineage>
        <taxon>Eukaryota</taxon>
        <taxon>Viridiplantae</taxon>
        <taxon>Streptophyta</taxon>
        <taxon>Embryophyta</taxon>
        <taxon>Tracheophyta</taxon>
        <taxon>Spermatophyta</taxon>
        <taxon>Magnoliopsida</taxon>
        <taxon>eudicotyledons</taxon>
        <taxon>Gunneridae</taxon>
        <taxon>Pentapetalae</taxon>
        <taxon>rosids</taxon>
        <taxon>Vitales</taxon>
        <taxon>Vitaceae</taxon>
        <taxon>Viteae</taxon>
        <taxon>Vitis</taxon>
    </lineage>
</organism>
<dbReference type="AlphaFoldDB" id="A0A438H4Y5"/>
<dbReference type="Proteomes" id="UP000288805">
    <property type="component" value="Unassembled WGS sequence"/>
</dbReference>
<proteinExistence type="predicted"/>
<dbReference type="PANTHER" id="PTHR37610:SF47">
    <property type="entry name" value="RETROTRANSPOSON COPIA-LIKE N-TERMINAL DOMAIN-CONTAINING PROTEIN"/>
    <property type="match status" value="1"/>
</dbReference>
<name>A0A438H4Y5_VITVI</name>
<evidence type="ECO:0000313" key="1">
    <source>
        <dbReference type="EMBL" id="RVW79568.1"/>
    </source>
</evidence>
<evidence type="ECO:0008006" key="3">
    <source>
        <dbReference type="Google" id="ProtNLM"/>
    </source>
</evidence>
<accession>A0A438H4Y5</accession>
<protein>
    <recommendedName>
        <fullName evidence="3">Retrotransposon Copia-like N-terminal domain-containing protein</fullName>
    </recommendedName>
</protein>
<dbReference type="PANTHER" id="PTHR37610">
    <property type="entry name" value="CCHC-TYPE DOMAIN-CONTAINING PROTEIN"/>
    <property type="match status" value="1"/>
</dbReference>
<reference evidence="1 2" key="1">
    <citation type="journal article" date="2018" name="PLoS Genet.">
        <title>Population sequencing reveals clonal diversity and ancestral inbreeding in the grapevine cultivar Chardonnay.</title>
        <authorList>
            <person name="Roach M.J."/>
            <person name="Johnson D.L."/>
            <person name="Bohlmann J."/>
            <person name="van Vuuren H.J."/>
            <person name="Jones S.J."/>
            <person name="Pretorius I.S."/>
            <person name="Schmidt S.A."/>
            <person name="Borneman A.R."/>
        </authorList>
    </citation>
    <scope>NUCLEOTIDE SEQUENCE [LARGE SCALE GENOMIC DNA]</scope>
    <source>
        <strain evidence="2">cv. Chardonnay</strain>
        <tissue evidence="1">Leaf</tissue>
    </source>
</reference>
<sequence>MPVVVDHAWRQIGKNPLPRKDDYLTGAVTTAPPEDPKFKTWKSENSMVMSWLINFITNEIGEDFTFYETAKEIWDATKTTYLDKENTSELFEVKGILDNLKREELRVTQHFNALNRCWQHLDLFDENKLGCPECCQNIRKLLRRRASSSSCSNSIKNRMKFEDESSEQNLFLTSERRVLRQEGKKKGRKLCFID</sequence>
<gene>
    <name evidence="1" type="ORF">CK203_051705</name>
</gene>
<comment type="caution">
    <text evidence="1">The sequence shown here is derived from an EMBL/GenBank/DDBJ whole genome shotgun (WGS) entry which is preliminary data.</text>
</comment>
<dbReference type="EMBL" id="QGNW01000279">
    <property type="protein sequence ID" value="RVW79568.1"/>
    <property type="molecule type" value="Genomic_DNA"/>
</dbReference>